<evidence type="ECO:0000313" key="2">
    <source>
        <dbReference type="EMBL" id="TWF58551.1"/>
    </source>
</evidence>
<dbReference type="AlphaFoldDB" id="A0A561R7D6"/>
<dbReference type="RefSeq" id="WP_246690632.1">
    <property type="nucleotide sequence ID" value="NZ_VIWP01000001.1"/>
</dbReference>
<dbReference type="Proteomes" id="UP000320653">
    <property type="component" value="Unassembled WGS sequence"/>
</dbReference>
<sequence>MSIGFFRAAFFFVSLGTAPAAFANADYPTVAIVDYVRGCMTANGETRAALQSCSCSIDVIESIIPYDRYEAAETFRSLGLQTGERGVLFRQGAAAKSAVSELRRAQAEADVRCF</sequence>
<protein>
    <submittedName>
        <fullName evidence="2">Uncharacterized protein</fullName>
    </submittedName>
</protein>
<gene>
    <name evidence="2" type="ORF">FHW37_101355</name>
</gene>
<evidence type="ECO:0000313" key="3">
    <source>
        <dbReference type="Proteomes" id="UP000320653"/>
    </source>
</evidence>
<proteinExistence type="predicted"/>
<feature type="chain" id="PRO_5022190003" evidence="1">
    <location>
        <begin position="24"/>
        <end position="114"/>
    </location>
</feature>
<reference evidence="2 3" key="1">
    <citation type="submission" date="2019-06" db="EMBL/GenBank/DDBJ databases">
        <title>Sorghum-associated microbial communities from plants grown in Nebraska, USA.</title>
        <authorList>
            <person name="Schachtman D."/>
        </authorList>
    </citation>
    <scope>NUCLEOTIDE SEQUENCE [LARGE SCALE GENOMIC DNA]</scope>
    <source>
        <strain evidence="2 3">1225</strain>
    </source>
</reference>
<feature type="signal peptide" evidence="1">
    <location>
        <begin position="1"/>
        <end position="23"/>
    </location>
</feature>
<keyword evidence="1" id="KW-0732">Signal</keyword>
<comment type="caution">
    <text evidence="2">The sequence shown here is derived from an EMBL/GenBank/DDBJ whole genome shotgun (WGS) entry which is preliminary data.</text>
</comment>
<evidence type="ECO:0000256" key="1">
    <source>
        <dbReference type="SAM" id="SignalP"/>
    </source>
</evidence>
<name>A0A561R7D6_9HYPH</name>
<accession>A0A561R7D6</accession>
<keyword evidence="3" id="KW-1185">Reference proteome</keyword>
<organism evidence="2 3">
    <name type="scientific">Neorhizobium alkalisoli</name>
    <dbReference type="NCBI Taxonomy" id="528178"/>
    <lineage>
        <taxon>Bacteria</taxon>
        <taxon>Pseudomonadati</taxon>
        <taxon>Pseudomonadota</taxon>
        <taxon>Alphaproteobacteria</taxon>
        <taxon>Hyphomicrobiales</taxon>
        <taxon>Rhizobiaceae</taxon>
        <taxon>Rhizobium/Agrobacterium group</taxon>
        <taxon>Neorhizobium</taxon>
    </lineage>
</organism>
<dbReference type="EMBL" id="VIWP01000001">
    <property type="protein sequence ID" value="TWF58551.1"/>
    <property type="molecule type" value="Genomic_DNA"/>
</dbReference>